<feature type="region of interest" description="Disordered" evidence="1">
    <location>
        <begin position="340"/>
        <end position="389"/>
    </location>
</feature>
<protein>
    <submittedName>
        <fullName evidence="2">Uncharacterized protein</fullName>
    </submittedName>
</protein>
<feature type="region of interest" description="Disordered" evidence="1">
    <location>
        <begin position="167"/>
        <end position="240"/>
    </location>
</feature>
<dbReference type="AlphaFoldDB" id="S7Q3X5"/>
<feature type="region of interest" description="Disordered" evidence="1">
    <location>
        <begin position="422"/>
        <end position="447"/>
    </location>
</feature>
<evidence type="ECO:0000313" key="2">
    <source>
        <dbReference type="EMBL" id="EPQ54158.1"/>
    </source>
</evidence>
<feature type="region of interest" description="Disordered" evidence="1">
    <location>
        <begin position="463"/>
        <end position="491"/>
    </location>
</feature>
<evidence type="ECO:0000313" key="3">
    <source>
        <dbReference type="Proteomes" id="UP000030669"/>
    </source>
</evidence>
<feature type="compositionally biased region" description="Polar residues" evidence="1">
    <location>
        <begin position="178"/>
        <end position="202"/>
    </location>
</feature>
<sequence>MSVPLDFVQIKRKRKRPPARVSVDPCLGFYLTRADVEPTPGGLPDICVSLQSPAAIYSEVHSLSSAFDQEPGFSCVASPLPAIATLEDGEAQPSHDGGLKSAPTDDNEEDDMHRSPCLDESSESLSAASSSGFGPASILGDHRVIEHTRPLGQAICTPVTTTARVRRYHAHHKRLRGTQRSSQPCDSSNETINMDASSSSATRFAKRPRASWDSTSLGKVQGRRSSIRKKNKRKQSPHHQVKSLAKSMLTAAVLAHVDLPSKYLADYNLHRRPLKFTTDLDSMSAPPNQKIGQNIRPSACFRPPALRSSDFMYKRNSPSVKKVSMPMSHWSFHPTIESAEERAAGNSSHAKDDGQVRTSGPSTRVPLQFLPVMSDPDNRSRRDTHLAGRRKLTLSSVSLPRSAHVGFSPPADLKDVVITSDVGSEDTGIKVLDTDEESSGPISDTMSAPLSRTVENLHHQLDPLQHEPNNTEHDLQENARPAESAPRANSCTVANEQDPAAAGPGASLFLSSRQPAIPSSQIPNVPMPSTFKPLKPLASFFEEFMRTARALNETESPPKVQDKKRGRKRARKTDLCD</sequence>
<evidence type="ECO:0000256" key="1">
    <source>
        <dbReference type="SAM" id="MobiDB-lite"/>
    </source>
</evidence>
<feature type="region of interest" description="Disordered" evidence="1">
    <location>
        <begin position="280"/>
        <end position="299"/>
    </location>
</feature>
<dbReference type="RefSeq" id="XP_007867484.1">
    <property type="nucleotide sequence ID" value="XM_007869293.1"/>
</dbReference>
<gene>
    <name evidence="2" type="ORF">GLOTRDRAFT_130545</name>
</gene>
<organism evidence="2 3">
    <name type="scientific">Gloeophyllum trabeum (strain ATCC 11539 / FP-39264 / Madison 617)</name>
    <name type="common">Brown rot fungus</name>
    <dbReference type="NCBI Taxonomy" id="670483"/>
    <lineage>
        <taxon>Eukaryota</taxon>
        <taxon>Fungi</taxon>
        <taxon>Dikarya</taxon>
        <taxon>Basidiomycota</taxon>
        <taxon>Agaricomycotina</taxon>
        <taxon>Agaricomycetes</taxon>
        <taxon>Gloeophyllales</taxon>
        <taxon>Gloeophyllaceae</taxon>
        <taxon>Gloeophyllum</taxon>
    </lineage>
</organism>
<feature type="compositionally biased region" description="Basic and acidic residues" evidence="1">
    <location>
        <begin position="376"/>
        <end position="386"/>
    </location>
</feature>
<dbReference type="EMBL" id="KB469304">
    <property type="protein sequence ID" value="EPQ54158.1"/>
    <property type="molecule type" value="Genomic_DNA"/>
</dbReference>
<reference evidence="2 3" key="1">
    <citation type="journal article" date="2012" name="Science">
        <title>The Paleozoic origin of enzymatic lignin decomposition reconstructed from 31 fungal genomes.</title>
        <authorList>
            <person name="Floudas D."/>
            <person name="Binder M."/>
            <person name="Riley R."/>
            <person name="Barry K."/>
            <person name="Blanchette R.A."/>
            <person name="Henrissat B."/>
            <person name="Martinez A.T."/>
            <person name="Otillar R."/>
            <person name="Spatafora J.W."/>
            <person name="Yadav J.S."/>
            <person name="Aerts A."/>
            <person name="Benoit I."/>
            <person name="Boyd A."/>
            <person name="Carlson A."/>
            <person name="Copeland A."/>
            <person name="Coutinho P.M."/>
            <person name="de Vries R.P."/>
            <person name="Ferreira P."/>
            <person name="Findley K."/>
            <person name="Foster B."/>
            <person name="Gaskell J."/>
            <person name="Glotzer D."/>
            <person name="Gorecki P."/>
            <person name="Heitman J."/>
            <person name="Hesse C."/>
            <person name="Hori C."/>
            <person name="Igarashi K."/>
            <person name="Jurgens J.A."/>
            <person name="Kallen N."/>
            <person name="Kersten P."/>
            <person name="Kohler A."/>
            <person name="Kuees U."/>
            <person name="Kumar T.K.A."/>
            <person name="Kuo A."/>
            <person name="LaButti K."/>
            <person name="Larrondo L.F."/>
            <person name="Lindquist E."/>
            <person name="Ling A."/>
            <person name="Lombard V."/>
            <person name="Lucas S."/>
            <person name="Lundell T."/>
            <person name="Martin R."/>
            <person name="McLaughlin D.J."/>
            <person name="Morgenstern I."/>
            <person name="Morin E."/>
            <person name="Murat C."/>
            <person name="Nagy L.G."/>
            <person name="Nolan M."/>
            <person name="Ohm R.A."/>
            <person name="Patyshakuliyeva A."/>
            <person name="Rokas A."/>
            <person name="Ruiz-Duenas F.J."/>
            <person name="Sabat G."/>
            <person name="Salamov A."/>
            <person name="Samejima M."/>
            <person name="Schmutz J."/>
            <person name="Slot J.C."/>
            <person name="St John F."/>
            <person name="Stenlid J."/>
            <person name="Sun H."/>
            <person name="Sun S."/>
            <person name="Syed K."/>
            <person name="Tsang A."/>
            <person name="Wiebenga A."/>
            <person name="Young D."/>
            <person name="Pisabarro A."/>
            <person name="Eastwood D.C."/>
            <person name="Martin F."/>
            <person name="Cullen D."/>
            <person name="Grigoriev I.V."/>
            <person name="Hibbett D.S."/>
        </authorList>
    </citation>
    <scope>NUCLEOTIDE SEQUENCE [LARGE SCALE GENOMIC DNA]</scope>
    <source>
        <strain evidence="2 3">ATCC 11539</strain>
    </source>
</reference>
<keyword evidence="3" id="KW-1185">Reference proteome</keyword>
<dbReference type="OrthoDB" id="10638617at2759"/>
<feature type="compositionally biased region" description="Basic residues" evidence="1">
    <location>
        <begin position="167"/>
        <end position="177"/>
    </location>
</feature>
<proteinExistence type="predicted"/>
<feature type="compositionally biased region" description="Polar residues" evidence="1">
    <location>
        <begin position="280"/>
        <end position="296"/>
    </location>
</feature>
<accession>S7Q3X5</accession>
<feature type="compositionally biased region" description="Basic and acidic residues" evidence="1">
    <location>
        <begin position="340"/>
        <end position="355"/>
    </location>
</feature>
<feature type="region of interest" description="Disordered" evidence="1">
    <location>
        <begin position="88"/>
        <end position="133"/>
    </location>
</feature>
<dbReference type="Proteomes" id="UP000030669">
    <property type="component" value="Unassembled WGS sequence"/>
</dbReference>
<dbReference type="GeneID" id="19302121"/>
<name>S7Q3X5_GLOTA</name>
<dbReference type="HOGENOM" id="CLU_472556_0_0_1"/>
<feature type="compositionally biased region" description="Basic residues" evidence="1">
    <location>
        <begin position="562"/>
        <end position="571"/>
    </location>
</feature>
<feature type="compositionally biased region" description="Basic and acidic residues" evidence="1">
    <location>
        <begin position="463"/>
        <end position="477"/>
    </location>
</feature>
<feature type="compositionally biased region" description="Basic residues" evidence="1">
    <location>
        <begin position="221"/>
        <end position="240"/>
    </location>
</feature>
<dbReference type="KEGG" id="gtr:GLOTRDRAFT_130545"/>
<feature type="region of interest" description="Disordered" evidence="1">
    <location>
        <begin position="549"/>
        <end position="577"/>
    </location>
</feature>